<dbReference type="EMBL" id="JAAIKB010000001">
    <property type="protein sequence ID" value="NGM18379.1"/>
    <property type="molecule type" value="Genomic_DNA"/>
</dbReference>
<keyword evidence="1" id="KW-0472">Membrane</keyword>
<reference evidence="2 3" key="2">
    <citation type="submission" date="2020-03" db="EMBL/GenBank/DDBJ databases">
        <title>Roseomonas stagni sp. nov., isolated from pond water in Japan.</title>
        <authorList>
            <person name="Furuhata K."/>
            <person name="Miyamoto H."/>
            <person name="Goto K."/>
        </authorList>
    </citation>
    <scope>NUCLEOTIDE SEQUENCE [LARGE SCALE GENOMIC DNA]</scope>
    <source>
        <strain evidence="2 3">PeD5</strain>
    </source>
</reference>
<keyword evidence="1" id="KW-1133">Transmembrane helix</keyword>
<dbReference type="AlphaFoldDB" id="A0A6M1LE15"/>
<reference evidence="2 3" key="1">
    <citation type="submission" date="2020-02" db="EMBL/GenBank/DDBJ databases">
        <authorList>
            <person name="Kim H.M."/>
            <person name="Jeon C.O."/>
        </authorList>
    </citation>
    <scope>NUCLEOTIDE SEQUENCE [LARGE SCALE GENOMIC DNA]</scope>
    <source>
        <strain evidence="2 3">PeD5</strain>
    </source>
</reference>
<feature type="transmembrane region" description="Helical" evidence="1">
    <location>
        <begin position="21"/>
        <end position="49"/>
    </location>
</feature>
<evidence type="ECO:0000313" key="3">
    <source>
        <dbReference type="Proteomes" id="UP000475385"/>
    </source>
</evidence>
<gene>
    <name evidence="2" type="ORF">G3576_00010</name>
</gene>
<dbReference type="Proteomes" id="UP000475385">
    <property type="component" value="Unassembled WGS sequence"/>
</dbReference>
<accession>A0A6M1LE15</accession>
<sequence length="58" mass="6075">MSDFRRLLAALRQDEKGVTALEYGLIAAILGAAVITAFTTLGTGLGTFFTSVVAKLTL</sequence>
<dbReference type="RefSeq" id="WP_164692287.1">
    <property type="nucleotide sequence ID" value="NZ_JAAIKB010000001.1"/>
</dbReference>
<evidence type="ECO:0000313" key="2">
    <source>
        <dbReference type="EMBL" id="NGM18379.1"/>
    </source>
</evidence>
<keyword evidence="1" id="KW-0812">Transmembrane</keyword>
<name>A0A6M1LE15_9PROT</name>
<comment type="caution">
    <text evidence="2">The sequence shown here is derived from an EMBL/GenBank/DDBJ whole genome shotgun (WGS) entry which is preliminary data.</text>
</comment>
<dbReference type="Pfam" id="PF04964">
    <property type="entry name" value="Flp_Fap"/>
    <property type="match status" value="1"/>
</dbReference>
<organism evidence="2 3">
    <name type="scientific">Falsiroseomonas algicola</name>
    <dbReference type="NCBI Taxonomy" id="2716930"/>
    <lineage>
        <taxon>Bacteria</taxon>
        <taxon>Pseudomonadati</taxon>
        <taxon>Pseudomonadota</taxon>
        <taxon>Alphaproteobacteria</taxon>
        <taxon>Acetobacterales</taxon>
        <taxon>Roseomonadaceae</taxon>
        <taxon>Falsiroseomonas</taxon>
    </lineage>
</organism>
<evidence type="ECO:0000256" key="1">
    <source>
        <dbReference type="SAM" id="Phobius"/>
    </source>
</evidence>
<protein>
    <submittedName>
        <fullName evidence="2">Flp family type IVb pilin</fullName>
    </submittedName>
</protein>
<keyword evidence="3" id="KW-1185">Reference proteome</keyword>
<proteinExistence type="predicted"/>
<dbReference type="InterPro" id="IPR007047">
    <property type="entry name" value="Flp_Fap"/>
</dbReference>